<name>A0A399RGH9_9PROT</name>
<dbReference type="AlphaFoldDB" id="A0A399RGH9"/>
<evidence type="ECO:0000313" key="5">
    <source>
        <dbReference type="Proteomes" id="UP000266385"/>
    </source>
</evidence>
<dbReference type="Pfam" id="PF00011">
    <property type="entry name" value="HSP20"/>
    <property type="match status" value="1"/>
</dbReference>
<comment type="similarity">
    <text evidence="1 2">Belongs to the small heat shock protein (HSP20) family.</text>
</comment>
<dbReference type="PANTHER" id="PTHR11527">
    <property type="entry name" value="HEAT-SHOCK PROTEIN 20 FAMILY MEMBER"/>
    <property type="match status" value="1"/>
</dbReference>
<reference evidence="4 5" key="1">
    <citation type="submission" date="2018-08" db="EMBL/GenBank/DDBJ databases">
        <title>Henriciella mobilis sp. nov., isolated from seawater.</title>
        <authorList>
            <person name="Cheng H."/>
            <person name="Wu Y.-H."/>
            <person name="Xu X.-W."/>
            <person name="Guo L.-L."/>
        </authorList>
    </citation>
    <scope>NUCLEOTIDE SEQUENCE [LARGE SCALE GENOMIC DNA]</scope>
    <source>
        <strain evidence="4 5">JN25</strain>
    </source>
</reference>
<keyword evidence="5" id="KW-1185">Reference proteome</keyword>
<dbReference type="RefSeq" id="WP_112061555.1">
    <property type="nucleotide sequence ID" value="NZ_QWFX01000006.1"/>
</dbReference>
<feature type="domain" description="SHSP" evidence="3">
    <location>
        <begin position="33"/>
        <end position="142"/>
    </location>
</feature>
<dbReference type="InterPro" id="IPR002068">
    <property type="entry name" value="A-crystallin/Hsp20_dom"/>
</dbReference>
<protein>
    <submittedName>
        <fullName evidence="4">Hsp20/alpha crystallin family protein</fullName>
    </submittedName>
</protein>
<proteinExistence type="inferred from homology"/>
<evidence type="ECO:0000259" key="3">
    <source>
        <dbReference type="PROSITE" id="PS01031"/>
    </source>
</evidence>
<dbReference type="Proteomes" id="UP000266385">
    <property type="component" value="Unassembled WGS sequence"/>
</dbReference>
<gene>
    <name evidence="4" type="ORF">D1223_07495</name>
</gene>
<accession>A0A399RGH9</accession>
<dbReference type="CDD" id="cd06464">
    <property type="entry name" value="ACD_sHsps-like"/>
    <property type="match status" value="1"/>
</dbReference>
<organism evidence="4 5">
    <name type="scientific">Henriciella mobilis</name>
    <dbReference type="NCBI Taxonomy" id="2305467"/>
    <lineage>
        <taxon>Bacteria</taxon>
        <taxon>Pseudomonadati</taxon>
        <taxon>Pseudomonadota</taxon>
        <taxon>Alphaproteobacteria</taxon>
        <taxon>Hyphomonadales</taxon>
        <taxon>Hyphomonadaceae</taxon>
        <taxon>Henriciella</taxon>
    </lineage>
</organism>
<dbReference type="InterPro" id="IPR008978">
    <property type="entry name" value="HSP20-like_chaperone"/>
</dbReference>
<dbReference type="InterPro" id="IPR031107">
    <property type="entry name" value="Small_HSP"/>
</dbReference>
<comment type="caution">
    <text evidence="4">The sequence shown here is derived from an EMBL/GenBank/DDBJ whole genome shotgun (WGS) entry which is preliminary data.</text>
</comment>
<dbReference type="OrthoDB" id="9808910at2"/>
<dbReference type="PROSITE" id="PS01031">
    <property type="entry name" value="SHSP"/>
    <property type="match status" value="1"/>
</dbReference>
<dbReference type="EMBL" id="QWFX01000006">
    <property type="protein sequence ID" value="RIJ30468.1"/>
    <property type="molecule type" value="Genomic_DNA"/>
</dbReference>
<dbReference type="SUPFAM" id="SSF49764">
    <property type="entry name" value="HSP20-like chaperones"/>
    <property type="match status" value="1"/>
</dbReference>
<sequence>MLSTYNGRFGWDPFADLRRMQTDMNRLFDGYATTSGAGFPAVNVYAKDDALLVTAELPGLTDDAIDITVRDDTLTIEGELTVENDNAGWHRRERGRGRFTRGVELPFRVDPDHVKASFEDGVLEIEMQRPEADKPQRIAINA</sequence>
<evidence type="ECO:0000256" key="1">
    <source>
        <dbReference type="PROSITE-ProRule" id="PRU00285"/>
    </source>
</evidence>
<dbReference type="Gene3D" id="2.60.40.790">
    <property type="match status" value="1"/>
</dbReference>
<evidence type="ECO:0000256" key="2">
    <source>
        <dbReference type="RuleBase" id="RU003616"/>
    </source>
</evidence>
<evidence type="ECO:0000313" key="4">
    <source>
        <dbReference type="EMBL" id="RIJ30468.1"/>
    </source>
</evidence>